<dbReference type="Pfam" id="PF07610">
    <property type="entry name" value="DUF1573"/>
    <property type="match status" value="1"/>
</dbReference>
<dbReference type="InterPro" id="IPR011467">
    <property type="entry name" value="DUF1573"/>
</dbReference>
<dbReference type="PANTHER" id="PTHR37833">
    <property type="entry name" value="LIPOPROTEIN-RELATED"/>
    <property type="match status" value="1"/>
</dbReference>
<dbReference type="EMBL" id="LAZR01016226">
    <property type="protein sequence ID" value="KKM05428.1"/>
    <property type="molecule type" value="Genomic_DNA"/>
</dbReference>
<evidence type="ECO:0000313" key="1">
    <source>
        <dbReference type="EMBL" id="KKM05428.1"/>
    </source>
</evidence>
<proteinExistence type="predicted"/>
<dbReference type="AlphaFoldDB" id="A0A0F9K2J6"/>
<dbReference type="PANTHER" id="PTHR37833:SF1">
    <property type="entry name" value="SIGNAL PEPTIDE PROTEIN"/>
    <property type="match status" value="1"/>
</dbReference>
<dbReference type="Gene3D" id="2.60.40.10">
    <property type="entry name" value="Immunoglobulins"/>
    <property type="match status" value="1"/>
</dbReference>
<dbReference type="InterPro" id="IPR013783">
    <property type="entry name" value="Ig-like_fold"/>
</dbReference>
<organism evidence="1">
    <name type="scientific">marine sediment metagenome</name>
    <dbReference type="NCBI Taxonomy" id="412755"/>
    <lineage>
        <taxon>unclassified sequences</taxon>
        <taxon>metagenomes</taxon>
        <taxon>ecological metagenomes</taxon>
    </lineage>
</organism>
<name>A0A0F9K2J6_9ZZZZ</name>
<protein>
    <recommendedName>
        <fullName evidence="2">DUF1573 domain-containing protein</fullName>
    </recommendedName>
</protein>
<reference evidence="1" key="1">
    <citation type="journal article" date="2015" name="Nature">
        <title>Complex archaea that bridge the gap between prokaryotes and eukaryotes.</title>
        <authorList>
            <person name="Spang A."/>
            <person name="Saw J.H."/>
            <person name="Jorgensen S.L."/>
            <person name="Zaremba-Niedzwiedzka K."/>
            <person name="Martijn J."/>
            <person name="Lind A.E."/>
            <person name="van Eijk R."/>
            <person name="Schleper C."/>
            <person name="Guy L."/>
            <person name="Ettema T.J."/>
        </authorList>
    </citation>
    <scope>NUCLEOTIDE SEQUENCE</scope>
</reference>
<comment type="caution">
    <text evidence="1">The sequence shown here is derived from an EMBL/GenBank/DDBJ whole genome shotgun (WGS) entry which is preliminary data.</text>
</comment>
<gene>
    <name evidence="1" type="ORF">LCGC14_1754220</name>
</gene>
<accession>A0A0F9K2J6</accession>
<evidence type="ECO:0008006" key="2">
    <source>
        <dbReference type="Google" id="ProtNLM"/>
    </source>
</evidence>
<sequence>MKIFVILQIVLCNTFLSSWTFSDNLKSYNPLIKKDSGMISSDDVSEDTIITKVKNTKSSIKYYPDIFFEEPIYNFGKVYKNEDVEHIFVFQNRGTKELNIERIKASCGCIVLETTTRNVSPGMTGIIVTILRSGPGTGTITESISVYSNDPDNPVYALKLSGEIIEDIKINPKQVRFGYVSKGEKAQAEVDIQPRPGFNLEIKDVISSNPVVIIKYKKDERENKYIVEATLKEDTMVGEWTGNIYILTNSERQSRVIVPFSGEVLGDIPYTKRFVATNQSNIRWMIRN</sequence>